<accession>A0A9D2NLA4</accession>
<proteinExistence type="predicted"/>
<evidence type="ECO:0000313" key="1">
    <source>
        <dbReference type="EMBL" id="HJC33398.1"/>
    </source>
</evidence>
<sequence length="126" mass="14024">MSFSGEVYAEVEASVVNNGISPMAMVSGNPEPIDGQAYVVVWIRWRYDDSTGAGGYTGSGWYWEDSNNGLQQFGTEDDFKEWLVKNKPTELDEELKNWDAAEKAAFLNAHLSELEAHGCLYFTASN</sequence>
<comment type="caution">
    <text evidence="1">The sequence shown here is derived from an EMBL/GenBank/DDBJ whole genome shotgun (WGS) entry which is preliminary data.</text>
</comment>
<organism evidence="1 2">
    <name type="scientific">Candidatus Mediterraneibacter faecipullorum</name>
    <dbReference type="NCBI Taxonomy" id="2838670"/>
    <lineage>
        <taxon>Bacteria</taxon>
        <taxon>Bacillati</taxon>
        <taxon>Bacillota</taxon>
        <taxon>Clostridia</taxon>
        <taxon>Lachnospirales</taxon>
        <taxon>Lachnospiraceae</taxon>
        <taxon>Mediterraneibacter</taxon>
    </lineage>
</organism>
<protein>
    <submittedName>
        <fullName evidence="1">Uncharacterized protein</fullName>
    </submittedName>
</protein>
<evidence type="ECO:0000313" key="2">
    <source>
        <dbReference type="Proteomes" id="UP000823890"/>
    </source>
</evidence>
<reference evidence="1" key="1">
    <citation type="journal article" date="2021" name="PeerJ">
        <title>Extensive microbial diversity within the chicken gut microbiome revealed by metagenomics and culture.</title>
        <authorList>
            <person name="Gilroy R."/>
            <person name="Ravi A."/>
            <person name="Getino M."/>
            <person name="Pursley I."/>
            <person name="Horton D.L."/>
            <person name="Alikhan N.F."/>
            <person name="Baker D."/>
            <person name="Gharbi K."/>
            <person name="Hall N."/>
            <person name="Watson M."/>
            <person name="Adriaenssens E.M."/>
            <person name="Foster-Nyarko E."/>
            <person name="Jarju S."/>
            <person name="Secka A."/>
            <person name="Antonio M."/>
            <person name="Oren A."/>
            <person name="Chaudhuri R.R."/>
            <person name="La Ragione R."/>
            <person name="Hildebrand F."/>
            <person name="Pallen M.J."/>
        </authorList>
    </citation>
    <scope>NUCLEOTIDE SEQUENCE</scope>
    <source>
        <strain evidence="1">ChiW19-954</strain>
    </source>
</reference>
<gene>
    <name evidence="1" type="ORF">H9758_02255</name>
</gene>
<name>A0A9D2NLA4_9FIRM</name>
<dbReference type="AlphaFoldDB" id="A0A9D2NLA4"/>
<dbReference type="Proteomes" id="UP000823890">
    <property type="component" value="Unassembled WGS sequence"/>
</dbReference>
<dbReference type="EMBL" id="DWWO01000024">
    <property type="protein sequence ID" value="HJC33398.1"/>
    <property type="molecule type" value="Genomic_DNA"/>
</dbReference>
<reference evidence="1" key="2">
    <citation type="submission" date="2021-04" db="EMBL/GenBank/DDBJ databases">
        <authorList>
            <person name="Gilroy R."/>
        </authorList>
    </citation>
    <scope>NUCLEOTIDE SEQUENCE</scope>
    <source>
        <strain evidence="1">ChiW19-954</strain>
    </source>
</reference>